<dbReference type="GO" id="GO:0008528">
    <property type="term" value="F:G protein-coupled peptide receptor activity"/>
    <property type="evidence" value="ECO:0007669"/>
    <property type="project" value="TreeGrafter"/>
</dbReference>
<feature type="domain" description="G-protein coupled receptors family 2 profile 2" evidence="13">
    <location>
        <begin position="96"/>
        <end position="360"/>
    </location>
</feature>
<dbReference type="FunFam" id="1.20.1070.10:FF:000527">
    <property type="entry name" value="Parathyroid hormone/parathyroid hormone-related peptide receptor"/>
    <property type="match status" value="1"/>
</dbReference>
<comment type="caution">
    <text evidence="14">The sequence shown here is derived from an EMBL/GenBank/DDBJ whole genome shotgun (WGS) entry which is preliminary data.</text>
</comment>
<dbReference type="PANTHER" id="PTHR45620:SF1">
    <property type="entry name" value="G-PROTEIN COUPLED RECEPTORS FAMILY 2 PROFILE 2 DOMAIN-CONTAINING PROTEIN"/>
    <property type="match status" value="1"/>
</dbReference>
<dbReference type="SUPFAM" id="SSF111418">
    <property type="entry name" value="Hormone receptor domain"/>
    <property type="match status" value="1"/>
</dbReference>
<organism evidence="14 15">
    <name type="scientific">Diploptera punctata</name>
    <name type="common">Pacific beetle cockroach</name>
    <dbReference type="NCBI Taxonomy" id="6984"/>
    <lineage>
        <taxon>Eukaryota</taxon>
        <taxon>Metazoa</taxon>
        <taxon>Ecdysozoa</taxon>
        <taxon>Arthropoda</taxon>
        <taxon>Hexapoda</taxon>
        <taxon>Insecta</taxon>
        <taxon>Pterygota</taxon>
        <taxon>Neoptera</taxon>
        <taxon>Polyneoptera</taxon>
        <taxon>Dictyoptera</taxon>
        <taxon>Blattodea</taxon>
        <taxon>Blaberoidea</taxon>
        <taxon>Blaberidae</taxon>
        <taxon>Diplopterinae</taxon>
        <taxon>Diploptera</taxon>
    </lineage>
</organism>
<feature type="transmembrane region" description="Helical" evidence="11">
    <location>
        <begin position="308"/>
        <end position="329"/>
    </location>
</feature>
<feature type="non-terminal residue" evidence="14">
    <location>
        <position position="1"/>
    </location>
</feature>
<evidence type="ECO:0000256" key="11">
    <source>
        <dbReference type="SAM" id="Phobius"/>
    </source>
</evidence>
<comment type="subcellular location">
    <subcellularLocation>
        <location evidence="1">Cell membrane</location>
        <topology evidence="1">Multi-pass membrane protein</topology>
    </subcellularLocation>
</comment>
<dbReference type="InterPro" id="IPR050332">
    <property type="entry name" value="GPCR_2"/>
</dbReference>
<keyword evidence="9" id="KW-0325">Glycoprotein</keyword>
<keyword evidence="8" id="KW-0675">Receptor</keyword>
<keyword evidence="15" id="KW-1185">Reference proteome</keyword>
<feature type="transmembrane region" description="Helical" evidence="11">
    <location>
        <begin position="133"/>
        <end position="154"/>
    </location>
</feature>
<name>A0AAD7ZHB1_DIPPU</name>
<proteinExistence type="inferred from homology"/>
<dbReference type="PANTHER" id="PTHR45620">
    <property type="entry name" value="PDF RECEPTOR-LIKE PROTEIN-RELATED"/>
    <property type="match status" value="1"/>
</dbReference>
<keyword evidence="6" id="KW-0297">G-protein coupled receptor</keyword>
<dbReference type="EMBL" id="JASPKZ010008196">
    <property type="protein sequence ID" value="KAJ9580699.1"/>
    <property type="molecule type" value="Genomic_DNA"/>
</dbReference>
<evidence type="ECO:0000256" key="10">
    <source>
        <dbReference type="ARBA" id="ARBA00023224"/>
    </source>
</evidence>
<dbReference type="PROSITE" id="PS00650">
    <property type="entry name" value="G_PROTEIN_RECEP_F2_2"/>
    <property type="match status" value="1"/>
</dbReference>
<dbReference type="AlphaFoldDB" id="A0AAD7ZHB1"/>
<keyword evidence="10" id="KW-0807">Transducer</keyword>
<evidence type="ECO:0000313" key="15">
    <source>
        <dbReference type="Proteomes" id="UP001233999"/>
    </source>
</evidence>
<evidence type="ECO:0000259" key="13">
    <source>
        <dbReference type="PROSITE" id="PS50261"/>
    </source>
</evidence>
<evidence type="ECO:0000313" key="14">
    <source>
        <dbReference type="EMBL" id="KAJ9580699.1"/>
    </source>
</evidence>
<reference evidence="14" key="2">
    <citation type="submission" date="2023-05" db="EMBL/GenBank/DDBJ databases">
        <authorList>
            <person name="Fouks B."/>
        </authorList>
    </citation>
    <scope>NUCLEOTIDE SEQUENCE</scope>
    <source>
        <strain evidence="14">Stay&amp;Tobe</strain>
        <tissue evidence="14">Testes</tissue>
    </source>
</reference>
<evidence type="ECO:0000256" key="9">
    <source>
        <dbReference type="ARBA" id="ARBA00023180"/>
    </source>
</evidence>
<keyword evidence="4 11" id="KW-0812">Transmembrane</keyword>
<dbReference type="Pfam" id="PF02793">
    <property type="entry name" value="HRM"/>
    <property type="match status" value="1"/>
</dbReference>
<dbReference type="PROSITE" id="PS50227">
    <property type="entry name" value="G_PROTEIN_RECEP_F2_3"/>
    <property type="match status" value="1"/>
</dbReference>
<dbReference type="PRINTS" id="PR00249">
    <property type="entry name" value="GPCRSECRETIN"/>
</dbReference>
<dbReference type="InterPro" id="IPR036445">
    <property type="entry name" value="GPCR_2_extracell_dom_sf"/>
</dbReference>
<dbReference type="Gene3D" id="4.10.1240.10">
    <property type="entry name" value="GPCR, family 2, extracellular hormone receptor domain"/>
    <property type="match status" value="1"/>
</dbReference>
<feature type="transmembrane region" description="Helical" evidence="11">
    <location>
        <begin position="98"/>
        <end position="121"/>
    </location>
</feature>
<keyword evidence="5 11" id="KW-1133">Transmembrane helix</keyword>
<reference evidence="14" key="1">
    <citation type="journal article" date="2023" name="IScience">
        <title>Live-bearing cockroach genome reveals convergent evolutionary mechanisms linked to viviparity in insects and beyond.</title>
        <authorList>
            <person name="Fouks B."/>
            <person name="Harrison M.C."/>
            <person name="Mikhailova A.A."/>
            <person name="Marchal E."/>
            <person name="English S."/>
            <person name="Carruthers M."/>
            <person name="Jennings E.C."/>
            <person name="Chiamaka E.L."/>
            <person name="Frigard R.A."/>
            <person name="Pippel M."/>
            <person name="Attardo G.M."/>
            <person name="Benoit J.B."/>
            <person name="Bornberg-Bauer E."/>
            <person name="Tobe S.S."/>
        </authorList>
    </citation>
    <scope>NUCLEOTIDE SEQUENCE</scope>
    <source>
        <strain evidence="14">Stay&amp;Tobe</strain>
    </source>
</reference>
<dbReference type="GO" id="GO:0007188">
    <property type="term" value="P:adenylate cyclase-modulating G protein-coupled receptor signaling pathway"/>
    <property type="evidence" value="ECO:0007669"/>
    <property type="project" value="TreeGrafter"/>
</dbReference>
<dbReference type="Gene3D" id="1.20.1070.10">
    <property type="entry name" value="Rhodopsin 7-helix transmembrane proteins"/>
    <property type="match status" value="1"/>
</dbReference>
<dbReference type="InterPro" id="IPR000832">
    <property type="entry name" value="GPCR_2_secretin-like"/>
</dbReference>
<evidence type="ECO:0000256" key="1">
    <source>
        <dbReference type="ARBA" id="ARBA00004651"/>
    </source>
</evidence>
<dbReference type="Proteomes" id="UP001233999">
    <property type="component" value="Unassembled WGS sequence"/>
</dbReference>
<accession>A0AAD7ZHB1</accession>
<dbReference type="InterPro" id="IPR001879">
    <property type="entry name" value="GPCR_2_extracellular_dom"/>
</dbReference>
<evidence type="ECO:0008006" key="16">
    <source>
        <dbReference type="Google" id="ProtNLM"/>
    </source>
</evidence>
<evidence type="ECO:0000256" key="2">
    <source>
        <dbReference type="ARBA" id="ARBA00005314"/>
    </source>
</evidence>
<keyword evidence="3" id="KW-1003">Cell membrane</keyword>
<feature type="domain" description="G-protein coupled receptors family 2 profile 1" evidence="12">
    <location>
        <begin position="1"/>
        <end position="67"/>
    </location>
</feature>
<dbReference type="GO" id="GO:0017046">
    <property type="term" value="F:peptide hormone binding"/>
    <property type="evidence" value="ECO:0007669"/>
    <property type="project" value="TreeGrafter"/>
</dbReference>
<dbReference type="InterPro" id="IPR017983">
    <property type="entry name" value="GPCR_2_secretin-like_CS"/>
</dbReference>
<keyword evidence="7 11" id="KW-0472">Membrane</keyword>
<evidence type="ECO:0000256" key="7">
    <source>
        <dbReference type="ARBA" id="ARBA00023136"/>
    </source>
</evidence>
<dbReference type="Pfam" id="PF00002">
    <property type="entry name" value="7tm_2"/>
    <property type="match status" value="1"/>
</dbReference>
<dbReference type="GO" id="GO:0007166">
    <property type="term" value="P:cell surface receptor signaling pathway"/>
    <property type="evidence" value="ECO:0007669"/>
    <property type="project" value="InterPro"/>
</dbReference>
<feature type="transmembrane region" description="Helical" evidence="11">
    <location>
        <begin position="257"/>
        <end position="287"/>
    </location>
</feature>
<evidence type="ECO:0000256" key="6">
    <source>
        <dbReference type="ARBA" id="ARBA00023040"/>
    </source>
</evidence>
<feature type="transmembrane region" description="Helical" evidence="11">
    <location>
        <begin position="222"/>
        <end position="245"/>
    </location>
</feature>
<evidence type="ECO:0000256" key="5">
    <source>
        <dbReference type="ARBA" id="ARBA00022989"/>
    </source>
</evidence>
<dbReference type="CDD" id="cd15273">
    <property type="entry name" value="7tmB1_NPR_B7_insect-like"/>
    <property type="match status" value="1"/>
</dbReference>
<dbReference type="GO" id="GO:0005886">
    <property type="term" value="C:plasma membrane"/>
    <property type="evidence" value="ECO:0007669"/>
    <property type="project" value="UniProtKB-SubCell"/>
</dbReference>
<gene>
    <name evidence="14" type="ORF">L9F63_024119</name>
</gene>
<evidence type="ECO:0000256" key="8">
    <source>
        <dbReference type="ARBA" id="ARBA00023170"/>
    </source>
</evidence>
<evidence type="ECO:0000256" key="4">
    <source>
        <dbReference type="ARBA" id="ARBA00022692"/>
    </source>
</evidence>
<evidence type="ECO:0000259" key="12">
    <source>
        <dbReference type="PROSITE" id="PS50227"/>
    </source>
</evidence>
<dbReference type="SUPFAM" id="SSF81321">
    <property type="entry name" value="Family A G protein-coupled receptor-like"/>
    <property type="match status" value="1"/>
</dbReference>
<dbReference type="SMART" id="SM00008">
    <property type="entry name" value="HormR"/>
    <property type="match status" value="1"/>
</dbReference>
<comment type="similarity">
    <text evidence="2">Belongs to the G-protein coupled receptor 2 family.</text>
</comment>
<feature type="transmembrane region" description="Helical" evidence="11">
    <location>
        <begin position="335"/>
        <end position="359"/>
    </location>
</feature>
<dbReference type="PROSITE" id="PS00649">
    <property type="entry name" value="G_PROTEIN_RECEP_F2_1"/>
    <property type="match status" value="1"/>
</dbReference>
<evidence type="ECO:0000256" key="3">
    <source>
        <dbReference type="ARBA" id="ARBA00022475"/>
    </source>
</evidence>
<dbReference type="InterPro" id="IPR017981">
    <property type="entry name" value="GPCR_2-like_7TM"/>
</dbReference>
<feature type="transmembrane region" description="Helical" evidence="11">
    <location>
        <begin position="195"/>
        <end position="215"/>
    </location>
</feature>
<protein>
    <recommendedName>
        <fullName evidence="16">Parathyroid hormone/parathyroid hormone-related peptide receptor</fullName>
    </recommendedName>
</protein>
<dbReference type="PROSITE" id="PS50261">
    <property type="entry name" value="G_PROTEIN_RECEP_F2_4"/>
    <property type="match status" value="1"/>
</dbReference>
<feature type="non-terminal residue" evidence="14">
    <location>
        <position position="551"/>
    </location>
</feature>
<sequence>TARYCPQVWDGIMCWPSTAAGILFEQPCPSYILGFTHKSNASRYCTSCGEWFVNVTTNNTWTNYTQCYPGPVVRVPMNFTGMHNGNPLITEYVPVLKIIAQVGYSVSLISLVIAFSILATIKKLRCPRNMLHLHLFVSFILRASMAIVKGISFVSGVGLNQEFIEKNGTSYLLDQNNWVCKAVISVWQYSFMANYSWILMEGLYLHNLIFLALFSDTSSISLYVILGWGLPLLFVLPWIVTRALLEDTLCWTTNDIYWLFLTLIRGPISLSILLNFLLFLKIVRVLLLKLRASVSEETRTYRRWAKSTLVLVPLFGVHYAIFLGMSMVSHPKVEIAWLFCDQLFASFQGFFVAVLYCFMNGEVRSELKRHWPRTGSIRMGRGGGRGGFFNRPLRPARCYSSTSCTSLSMATAGTGGCLSRKLRQPGANGAQRLSTSFVCPESRYSCGPNASEASALGYDSRWNCSECTMQGCQIEMSQMNQSKKHYETAVSELISIISSLSSTDRSGSSSSLSLCEYSNSRIMRYFSFAMVSLMHKEQREKQIRLHWSLET</sequence>